<proteinExistence type="predicted"/>
<feature type="compositionally biased region" description="Low complexity" evidence="1">
    <location>
        <begin position="819"/>
        <end position="837"/>
    </location>
</feature>
<accession>A0A9P6JFQ2</accession>
<feature type="region of interest" description="Disordered" evidence="1">
    <location>
        <begin position="1"/>
        <end position="22"/>
    </location>
</feature>
<evidence type="ECO:0000256" key="1">
    <source>
        <dbReference type="SAM" id="MobiDB-lite"/>
    </source>
</evidence>
<reference evidence="2" key="1">
    <citation type="journal article" date="2020" name="Fungal Divers.">
        <title>Resolving the Mortierellaceae phylogeny through synthesis of multi-gene phylogenetics and phylogenomics.</title>
        <authorList>
            <person name="Vandepol N."/>
            <person name="Liber J."/>
            <person name="Desiro A."/>
            <person name="Na H."/>
            <person name="Kennedy M."/>
            <person name="Barry K."/>
            <person name="Grigoriev I.V."/>
            <person name="Miller A.N."/>
            <person name="O'Donnell K."/>
            <person name="Stajich J.E."/>
            <person name="Bonito G."/>
        </authorList>
    </citation>
    <scope>NUCLEOTIDE SEQUENCE</scope>
    <source>
        <strain evidence="2">CK1249</strain>
    </source>
</reference>
<dbReference type="EMBL" id="JAAAHY010000005">
    <property type="protein sequence ID" value="KAF9968786.1"/>
    <property type="molecule type" value="Genomic_DNA"/>
</dbReference>
<feature type="region of interest" description="Disordered" evidence="1">
    <location>
        <begin position="311"/>
        <end position="330"/>
    </location>
</feature>
<dbReference type="SUPFAM" id="SSF52047">
    <property type="entry name" value="RNI-like"/>
    <property type="match status" value="1"/>
</dbReference>
<organism evidence="2 3">
    <name type="scientific">Mortierella alpina</name>
    <name type="common">Oleaginous fungus</name>
    <name type="synonym">Mortierella renispora</name>
    <dbReference type="NCBI Taxonomy" id="64518"/>
    <lineage>
        <taxon>Eukaryota</taxon>
        <taxon>Fungi</taxon>
        <taxon>Fungi incertae sedis</taxon>
        <taxon>Mucoromycota</taxon>
        <taxon>Mortierellomycotina</taxon>
        <taxon>Mortierellomycetes</taxon>
        <taxon>Mortierellales</taxon>
        <taxon>Mortierellaceae</taxon>
        <taxon>Mortierella</taxon>
    </lineage>
</organism>
<evidence type="ECO:0000313" key="3">
    <source>
        <dbReference type="Proteomes" id="UP000738359"/>
    </source>
</evidence>
<feature type="region of interest" description="Disordered" evidence="1">
    <location>
        <begin position="726"/>
        <end position="750"/>
    </location>
</feature>
<dbReference type="OrthoDB" id="2349664at2759"/>
<dbReference type="Proteomes" id="UP000738359">
    <property type="component" value="Unassembled WGS sequence"/>
</dbReference>
<gene>
    <name evidence="2" type="ORF">BGZ70_007672</name>
</gene>
<feature type="compositionally biased region" description="Basic and acidic residues" evidence="1">
    <location>
        <begin position="791"/>
        <end position="814"/>
    </location>
</feature>
<dbReference type="AlphaFoldDB" id="A0A9P6JFQ2"/>
<comment type="caution">
    <text evidence="2">The sequence shown here is derived from an EMBL/GenBank/DDBJ whole genome shotgun (WGS) entry which is preliminary data.</text>
</comment>
<protein>
    <submittedName>
        <fullName evidence="2">Uncharacterized protein</fullName>
    </submittedName>
</protein>
<feature type="region of interest" description="Disordered" evidence="1">
    <location>
        <begin position="789"/>
        <end position="854"/>
    </location>
</feature>
<evidence type="ECO:0000313" key="2">
    <source>
        <dbReference type="EMBL" id="KAF9968786.1"/>
    </source>
</evidence>
<dbReference type="InterPro" id="IPR032675">
    <property type="entry name" value="LRR_dom_sf"/>
</dbReference>
<sequence>MQEPSTEQDHEEPATPVAVVPVGSSPAHMPAAPLASLPSLPIECLQLILAHHDGDLTTLHALLLVNRTFFQLAVPLLYRSPFRLVRSYEHDKLPWDKFKRQVKLLWLLLCSVIHQPWVRDELPPFSAEFPLLHNPTRNRLCSDGEDRHDLQESLEAATRGWPTGRLVGVTAPDRDLTIDYLRYYTHHDHTTLSDAFPTLFPSLICYHMDQWSNSEDMIRIRNTVERALLLHHAEGIVTLAAPITRIHLFLEAVPRLLRLRRIELHDIKLEFKADDAIEFVRRHDQITSGQQSQQGHRGSVFREYGPIEQGAMKSGTSEHGASATAAEPNDIQDHSVVSLTEVKIGGPGDYGIIEKPDLYRILQAMSQPKVIDLTGWRGAVLDLAQVPVHSLETLLMRLDRPLPKACPVETFLQRARNLKNLQICISPVHGGIFRWAVQWRNEKNSIAHRRLEQEVASASVPQDLDKIWPGVNERQEELGLKTLSLAGETTATVWALTGATEAFSRTLEVLKANSWKRPVGIPLDDFEDDPVIDEPPYPIGALAMGDTDRAAGADANIPTHHHFHPHHTSVHSSLHSPQLSWASFMPRLQELDLKGEVAAIAFDFRSLARCPQLRILRLNTHPCGVAPNPERIRSLLQYVSVSLQELDLTGPWFITDWHLNQMATVALPDLRRLRLVHCRTFSDLGASPEQPPSTTAQTTVMMRTPLPPHLVDVLPAQQDILLPDSVSSSLPWSSPPSSSTSSPSSSSLCSSESAAAAPSISLSTEYLTGPGLVHAVEQMKELREIQLGLDLGRREPHDQRQGQGQRDRPQRSPYEELMAAQAAAGAAGASWSSASSSTKTSPHGMKGNQSQEEGELAAMARALKHHSENRILPLKIEIQHCSV</sequence>
<dbReference type="Gene3D" id="3.80.10.10">
    <property type="entry name" value="Ribonuclease Inhibitor"/>
    <property type="match status" value="1"/>
</dbReference>
<name>A0A9P6JFQ2_MORAP</name>
<keyword evidence="3" id="KW-1185">Reference proteome</keyword>